<proteinExistence type="predicted"/>
<name>A0AAV6TD32_9ARAC</name>
<organism evidence="1 2">
    <name type="scientific">Oedothorax gibbosus</name>
    <dbReference type="NCBI Taxonomy" id="931172"/>
    <lineage>
        <taxon>Eukaryota</taxon>
        <taxon>Metazoa</taxon>
        <taxon>Ecdysozoa</taxon>
        <taxon>Arthropoda</taxon>
        <taxon>Chelicerata</taxon>
        <taxon>Arachnida</taxon>
        <taxon>Araneae</taxon>
        <taxon>Araneomorphae</taxon>
        <taxon>Entelegynae</taxon>
        <taxon>Araneoidea</taxon>
        <taxon>Linyphiidae</taxon>
        <taxon>Erigoninae</taxon>
        <taxon>Oedothorax</taxon>
    </lineage>
</organism>
<dbReference type="EMBL" id="JAFNEN010006561">
    <property type="protein sequence ID" value="KAG8155828.1"/>
    <property type="molecule type" value="Genomic_DNA"/>
</dbReference>
<protein>
    <submittedName>
        <fullName evidence="1">Uncharacterized protein</fullName>
    </submittedName>
</protein>
<keyword evidence="2" id="KW-1185">Reference proteome</keyword>
<sequence length="66" mass="7628">MQTLMRPQKGLVALDSRTWHGSRIRKDVCNNLTDRSKLDLEKWMDAQRRAYTGRTAELPCGGLRPQ</sequence>
<dbReference type="Proteomes" id="UP000827092">
    <property type="component" value="Unassembled WGS sequence"/>
</dbReference>
<dbReference type="AlphaFoldDB" id="A0AAV6TD32"/>
<evidence type="ECO:0000313" key="1">
    <source>
        <dbReference type="EMBL" id="KAG8155828.1"/>
    </source>
</evidence>
<comment type="caution">
    <text evidence="1">The sequence shown here is derived from an EMBL/GenBank/DDBJ whole genome shotgun (WGS) entry which is preliminary data.</text>
</comment>
<reference evidence="1 2" key="1">
    <citation type="journal article" date="2022" name="Nat. Ecol. Evol.">
        <title>A masculinizing supergene underlies an exaggerated male reproductive morph in a spider.</title>
        <authorList>
            <person name="Hendrickx F."/>
            <person name="De Corte Z."/>
            <person name="Sonet G."/>
            <person name="Van Belleghem S.M."/>
            <person name="Kostlbacher S."/>
            <person name="Vangestel C."/>
        </authorList>
    </citation>
    <scope>NUCLEOTIDE SEQUENCE [LARGE SCALE GENOMIC DNA]</scope>
    <source>
        <strain evidence="1">W744_W776</strain>
    </source>
</reference>
<evidence type="ECO:0000313" key="2">
    <source>
        <dbReference type="Proteomes" id="UP000827092"/>
    </source>
</evidence>
<accession>A0AAV6TD32</accession>
<gene>
    <name evidence="1" type="ORF">JTE90_016519</name>
</gene>